<accession>A0A7X6KYG9</accession>
<dbReference type="InterPro" id="IPR004176">
    <property type="entry name" value="Clp_R_N"/>
</dbReference>
<dbReference type="SUPFAM" id="SSF81923">
    <property type="entry name" value="Double Clp-N motif"/>
    <property type="match status" value="2"/>
</dbReference>
<dbReference type="Proteomes" id="UP000581206">
    <property type="component" value="Unassembled WGS sequence"/>
</dbReference>
<protein>
    <recommendedName>
        <fullName evidence="2">Clp R domain-containing protein</fullName>
    </recommendedName>
</protein>
<evidence type="ECO:0000259" key="2">
    <source>
        <dbReference type="PROSITE" id="PS51903"/>
    </source>
</evidence>
<dbReference type="RefSeq" id="WP_168631646.1">
    <property type="nucleotide sequence ID" value="NZ_BONL01000017.1"/>
</dbReference>
<dbReference type="PROSITE" id="PS51903">
    <property type="entry name" value="CLP_R"/>
    <property type="match status" value="1"/>
</dbReference>
<keyword evidence="4" id="KW-1185">Reference proteome</keyword>
<name>A0A7X6KYG9_9CELL</name>
<dbReference type="Pfam" id="PF02861">
    <property type="entry name" value="Clp_N"/>
    <property type="match status" value="1"/>
</dbReference>
<sequence length="173" mass="18145">MFERFAADARATVTEAQVRARDLGAERIDGTHLLLAIAAGTGPAATALTDGGVTPERLAARCGGADHLDGDALAAIGIDLDRIRAQADHTFGTGALDRAGRRSPRHLPFDREAKKTLEIALREAIRLGDRAIDSGHLLLAVLRLKDGAAHDLLLRAGGDPAQLRAALEARPAA</sequence>
<organism evidence="3 4">
    <name type="scientific">Cellulomonas denverensis</name>
    <dbReference type="NCBI Taxonomy" id="264297"/>
    <lineage>
        <taxon>Bacteria</taxon>
        <taxon>Bacillati</taxon>
        <taxon>Actinomycetota</taxon>
        <taxon>Actinomycetes</taxon>
        <taxon>Micrococcales</taxon>
        <taxon>Cellulomonadaceae</taxon>
        <taxon>Cellulomonas</taxon>
    </lineage>
</organism>
<keyword evidence="1" id="KW-0677">Repeat</keyword>
<reference evidence="3 4" key="1">
    <citation type="submission" date="2020-04" db="EMBL/GenBank/DDBJ databases">
        <title>MicrobeNet Type strains.</title>
        <authorList>
            <person name="Nicholson A.C."/>
        </authorList>
    </citation>
    <scope>NUCLEOTIDE SEQUENCE [LARGE SCALE GENOMIC DNA]</scope>
    <source>
        <strain evidence="3 4">ATCC BAA-788</strain>
    </source>
</reference>
<comment type="caution">
    <text evidence="3">The sequence shown here is derived from an EMBL/GenBank/DDBJ whole genome shotgun (WGS) entry which is preliminary data.</text>
</comment>
<feature type="domain" description="Clp R" evidence="2">
    <location>
        <begin position="2"/>
        <end position="173"/>
    </location>
</feature>
<dbReference type="Gene3D" id="1.10.1780.10">
    <property type="entry name" value="Clp, N-terminal domain"/>
    <property type="match status" value="2"/>
</dbReference>
<dbReference type="EMBL" id="JAAXOX010000017">
    <property type="protein sequence ID" value="NKY24522.1"/>
    <property type="molecule type" value="Genomic_DNA"/>
</dbReference>
<evidence type="ECO:0000313" key="3">
    <source>
        <dbReference type="EMBL" id="NKY24522.1"/>
    </source>
</evidence>
<proteinExistence type="predicted"/>
<gene>
    <name evidence="3" type="ORF">HGA03_17830</name>
</gene>
<dbReference type="InterPro" id="IPR036628">
    <property type="entry name" value="Clp_N_dom_sf"/>
</dbReference>
<evidence type="ECO:0000313" key="4">
    <source>
        <dbReference type="Proteomes" id="UP000581206"/>
    </source>
</evidence>
<evidence type="ECO:0000256" key="1">
    <source>
        <dbReference type="PROSITE-ProRule" id="PRU01251"/>
    </source>
</evidence>
<dbReference type="AlphaFoldDB" id="A0A7X6KYG9"/>